<dbReference type="InterPro" id="IPR011993">
    <property type="entry name" value="PH-like_dom_sf"/>
</dbReference>
<dbReference type="AlphaFoldDB" id="A0A0H5QR38"/>
<feature type="domain" description="GLUE N-terminal" evidence="1">
    <location>
        <begin position="1"/>
        <end position="116"/>
    </location>
</feature>
<accession>A0A0H5QR38</accession>
<dbReference type="Pfam" id="PF11605">
    <property type="entry name" value="Vps36_ESCRT-II"/>
    <property type="match status" value="1"/>
</dbReference>
<dbReference type="SUPFAM" id="SSF50729">
    <property type="entry name" value="PH domain-like"/>
    <property type="match status" value="1"/>
</dbReference>
<sequence length="134" mass="15018">MNGPPKFDQEIDILSVDEVSVLWQNDRTQFQKGMVTLSTQRIFFLGVKQAHYSMTLGHIKAASPSSSLFSSPKIKIALQNDSVCHLVFHRSGRDLFLSKLSDVMKLMQWLPIANSEPVKKSFTTNSAGICTLLF</sequence>
<dbReference type="EMBL" id="HACM01004053">
    <property type="protein sequence ID" value="CRZ04495.1"/>
    <property type="molecule type" value="Transcribed_RNA"/>
</dbReference>
<organism evidence="2">
    <name type="scientific">Spongospora subterranea</name>
    <dbReference type="NCBI Taxonomy" id="70186"/>
    <lineage>
        <taxon>Eukaryota</taxon>
        <taxon>Sar</taxon>
        <taxon>Rhizaria</taxon>
        <taxon>Endomyxa</taxon>
        <taxon>Phytomyxea</taxon>
        <taxon>Plasmodiophorida</taxon>
        <taxon>Plasmodiophoridae</taxon>
        <taxon>Spongospora</taxon>
    </lineage>
</organism>
<dbReference type="InterPro" id="IPR021648">
    <property type="entry name" value="GLUE_dom"/>
</dbReference>
<dbReference type="GO" id="GO:0032266">
    <property type="term" value="F:phosphatidylinositol-3-phosphate binding"/>
    <property type="evidence" value="ECO:0007669"/>
    <property type="project" value="InterPro"/>
</dbReference>
<dbReference type="GO" id="GO:0043130">
    <property type="term" value="F:ubiquitin binding"/>
    <property type="evidence" value="ECO:0007669"/>
    <property type="project" value="InterPro"/>
</dbReference>
<reference evidence="2" key="1">
    <citation type="submission" date="2015-04" db="EMBL/GenBank/DDBJ databases">
        <title>The genome sequence of the plant pathogenic Rhizarian Plasmodiophora brassicae reveals insights in its biotrophic life cycle and the origin of chitin synthesis.</title>
        <authorList>
            <person name="Schwelm A."/>
            <person name="Fogelqvist J."/>
            <person name="Knaust A."/>
            <person name="Julke S."/>
            <person name="Lilja T."/>
            <person name="Dhandapani V."/>
            <person name="Bonilla-Rosso G."/>
            <person name="Karlsson M."/>
            <person name="Shevchenko A."/>
            <person name="Choi S.R."/>
            <person name="Kim H.G."/>
            <person name="Park J.Y."/>
            <person name="Lim Y.P."/>
            <person name="Ludwig-Muller J."/>
            <person name="Dixelius C."/>
        </authorList>
    </citation>
    <scope>NUCLEOTIDE SEQUENCE</scope>
    <source>
        <tissue evidence="2">Potato root galls</tissue>
    </source>
</reference>
<dbReference type="PROSITE" id="PS51495">
    <property type="entry name" value="GLUE"/>
    <property type="match status" value="1"/>
</dbReference>
<dbReference type="Gene3D" id="2.30.29.30">
    <property type="entry name" value="Pleckstrin-homology domain (PH domain)/Phosphotyrosine-binding domain (PTB)"/>
    <property type="match status" value="1"/>
</dbReference>
<protein>
    <recommendedName>
        <fullName evidence="1">GLUE N-terminal domain-containing protein</fullName>
    </recommendedName>
</protein>
<evidence type="ECO:0000313" key="2">
    <source>
        <dbReference type="EMBL" id="CRZ04498.1"/>
    </source>
</evidence>
<name>A0A0H5QR38_9EUKA</name>
<proteinExistence type="predicted"/>
<dbReference type="EMBL" id="HACM01004056">
    <property type="protein sequence ID" value="CRZ04498.1"/>
    <property type="molecule type" value="Transcribed_RNA"/>
</dbReference>
<evidence type="ECO:0000259" key="1">
    <source>
        <dbReference type="PROSITE" id="PS51495"/>
    </source>
</evidence>